<keyword evidence="1" id="KW-0472">Membrane</keyword>
<dbReference type="AlphaFoldDB" id="A0A3M2IIK4"/>
<reference evidence="2 3" key="1">
    <citation type="submission" date="2018-10" db="EMBL/GenBank/DDBJ databases">
        <title>Isolation, diversity and antifungal activity of actinobacteria from wheat.</title>
        <authorList>
            <person name="Han C."/>
        </authorList>
    </citation>
    <scope>NUCLEOTIDE SEQUENCE [LARGE SCALE GENOMIC DNA]</scope>
    <source>
        <strain evidence="2 3">NEAU-YY56</strain>
    </source>
</reference>
<keyword evidence="3" id="KW-1185">Reference proteome</keyword>
<name>A0A3M2IIK4_9CELL</name>
<dbReference type="EMBL" id="RFFI01000230">
    <property type="protein sequence ID" value="RMI01702.1"/>
    <property type="molecule type" value="Genomic_DNA"/>
</dbReference>
<keyword evidence="1" id="KW-0812">Transmembrane</keyword>
<dbReference type="Pfam" id="PF26137">
    <property type="entry name" value="Toxin_SdpC"/>
    <property type="match status" value="1"/>
</dbReference>
<protein>
    <submittedName>
        <fullName evidence="2">Uncharacterized protein</fullName>
    </submittedName>
</protein>
<gene>
    <name evidence="2" type="ORF">EBM89_20405</name>
</gene>
<keyword evidence="1" id="KW-1133">Transmembrane helix</keyword>
<evidence type="ECO:0000256" key="1">
    <source>
        <dbReference type="SAM" id="Phobius"/>
    </source>
</evidence>
<dbReference type="InterPro" id="IPR023888">
    <property type="entry name" value="SdpC-like"/>
</dbReference>
<dbReference type="Proteomes" id="UP000269289">
    <property type="component" value="Unassembled WGS sequence"/>
</dbReference>
<evidence type="ECO:0000313" key="3">
    <source>
        <dbReference type="Proteomes" id="UP000269289"/>
    </source>
</evidence>
<feature type="transmembrane region" description="Helical" evidence="1">
    <location>
        <begin position="52"/>
        <end position="76"/>
    </location>
</feature>
<sequence length="98" mass="10245">MLAPIQSGDPVRAEAALSRLAEIAEQISEPGTDARTGRGWTYTINWVATMQAAAGAMVVLVAGAAVVSAVAFVLYAPTQGLTRFERELRSSAVVAALR</sequence>
<comment type="caution">
    <text evidence="2">The sequence shown here is derived from an EMBL/GenBank/DDBJ whole genome shotgun (WGS) entry which is preliminary data.</text>
</comment>
<organism evidence="2 3">
    <name type="scientific">Cellulomonas triticagri</name>
    <dbReference type="NCBI Taxonomy" id="2483352"/>
    <lineage>
        <taxon>Bacteria</taxon>
        <taxon>Bacillati</taxon>
        <taxon>Actinomycetota</taxon>
        <taxon>Actinomycetes</taxon>
        <taxon>Micrococcales</taxon>
        <taxon>Cellulomonadaceae</taxon>
        <taxon>Cellulomonas</taxon>
    </lineage>
</organism>
<proteinExistence type="predicted"/>
<evidence type="ECO:0000313" key="2">
    <source>
        <dbReference type="EMBL" id="RMI01702.1"/>
    </source>
</evidence>
<accession>A0A3M2IIK4</accession>